<accession>A0A6A7Y400</accession>
<dbReference type="InterPro" id="IPR029058">
    <property type="entry name" value="AB_hydrolase_fold"/>
</dbReference>
<proteinExistence type="inferred from homology"/>
<keyword evidence="4" id="KW-1185">Reference proteome</keyword>
<evidence type="ECO:0000256" key="1">
    <source>
        <dbReference type="ARBA" id="ARBA00038115"/>
    </source>
</evidence>
<dbReference type="RefSeq" id="WP_153483298.1">
    <property type="nucleotide sequence ID" value="NZ_VWNA01000001.1"/>
</dbReference>
<dbReference type="EMBL" id="VWNA01000001">
    <property type="protein sequence ID" value="MQT13854.1"/>
    <property type="molecule type" value="Genomic_DNA"/>
</dbReference>
<dbReference type="Gene3D" id="3.40.50.1820">
    <property type="entry name" value="alpha/beta hydrolase"/>
    <property type="match status" value="1"/>
</dbReference>
<feature type="domain" description="AB hydrolase-1" evidence="2">
    <location>
        <begin position="152"/>
        <end position="354"/>
    </location>
</feature>
<dbReference type="Proteomes" id="UP000332515">
    <property type="component" value="Unassembled WGS sequence"/>
</dbReference>
<comment type="caution">
    <text evidence="3">The sequence shown here is derived from an EMBL/GenBank/DDBJ whole genome shotgun (WGS) entry which is preliminary data.</text>
</comment>
<dbReference type="InterPro" id="IPR000073">
    <property type="entry name" value="AB_hydrolase_1"/>
</dbReference>
<evidence type="ECO:0000313" key="3">
    <source>
        <dbReference type="EMBL" id="MQT13854.1"/>
    </source>
</evidence>
<dbReference type="PANTHER" id="PTHR22946">
    <property type="entry name" value="DIENELACTONE HYDROLASE DOMAIN-CONTAINING PROTEIN-RELATED"/>
    <property type="match status" value="1"/>
</dbReference>
<name>A0A6A7Y400_9HYPH</name>
<protein>
    <submittedName>
        <fullName evidence="3">Alpha/beta fold hydrolase</fullName>
    </submittedName>
</protein>
<keyword evidence="3" id="KW-0378">Hydrolase</keyword>
<reference evidence="3 4" key="1">
    <citation type="submission" date="2019-09" db="EMBL/GenBank/DDBJ databases">
        <title>Segnochrobactrum spirostomi gen. nov., sp. nov., isolated from the ciliate Spirostomum cf. yagiui and description of a novel family, Segnochrobactraceae fam. nov. within the order Rhizobiales of the class Alphaproteobacteria.</title>
        <authorList>
            <person name="Akter S."/>
            <person name="Shazib S.U.A."/>
            <person name="Shin M.K."/>
        </authorList>
    </citation>
    <scope>NUCLEOTIDE SEQUENCE [LARGE SCALE GENOMIC DNA]</scope>
    <source>
        <strain evidence="3 4">Sp-1</strain>
    </source>
</reference>
<dbReference type="SUPFAM" id="SSF53474">
    <property type="entry name" value="alpha/beta-Hydrolases"/>
    <property type="match status" value="1"/>
</dbReference>
<dbReference type="GO" id="GO:0016787">
    <property type="term" value="F:hydrolase activity"/>
    <property type="evidence" value="ECO:0007669"/>
    <property type="project" value="UniProtKB-KW"/>
</dbReference>
<dbReference type="Gene3D" id="1.20.1440.110">
    <property type="entry name" value="acylaminoacyl peptidase"/>
    <property type="match status" value="1"/>
</dbReference>
<dbReference type="PANTHER" id="PTHR22946:SF12">
    <property type="entry name" value="CONIDIAL PIGMENT BIOSYNTHESIS PROTEIN AYG1 (AFU_ORTHOLOGUE AFUA_2G17550)"/>
    <property type="match status" value="1"/>
</dbReference>
<dbReference type="Pfam" id="PF12697">
    <property type="entry name" value="Abhydrolase_6"/>
    <property type="match status" value="1"/>
</dbReference>
<evidence type="ECO:0000259" key="2">
    <source>
        <dbReference type="Pfam" id="PF12697"/>
    </source>
</evidence>
<dbReference type="AlphaFoldDB" id="A0A6A7Y400"/>
<evidence type="ECO:0000313" key="4">
    <source>
        <dbReference type="Proteomes" id="UP000332515"/>
    </source>
</evidence>
<organism evidence="3 4">
    <name type="scientific">Segnochrobactrum spirostomi</name>
    <dbReference type="NCBI Taxonomy" id="2608987"/>
    <lineage>
        <taxon>Bacteria</taxon>
        <taxon>Pseudomonadati</taxon>
        <taxon>Pseudomonadota</taxon>
        <taxon>Alphaproteobacteria</taxon>
        <taxon>Hyphomicrobiales</taxon>
        <taxon>Segnochrobactraceae</taxon>
        <taxon>Segnochrobactrum</taxon>
    </lineage>
</organism>
<sequence>MGLLFEDDLHDRLGTWPLAYIPYGGADFGEVLAAARAVGKGDDSAYFEAWNTAADRLMAEAQDALALGRRASARDLLFRASAFYATAYHPLYGAAVDRRLRAAHANQTRAFDQAMSLLEAQATPLSIPFERWWLPGYFIPAATRPMSLRPLIIFINGYDGTMSDVYLASVVAASQRGYHCMIFDGPGQGAMLVQGSAKMRPDWESVIDAVLNVALTLPVVDAKRIAVSGWSLGGHLALRTAACDPRIAACIADPGIWSMAGPLQDLGAQLGVEPHEMEDLSNVAPDVLELLDSAIDFDRTLTWKIKRRGFWVHGVDTLADYLNEISKFTLNGITHRITCPTLITQAENDPLAKSAEAVFEAVRGPKTLMPFEAADGAGDPCEMGNRSLLNRRVLDWVDEVFAY</sequence>
<gene>
    <name evidence="3" type="ORF">F0357_14640</name>
</gene>
<dbReference type="InterPro" id="IPR050261">
    <property type="entry name" value="FrsA_esterase"/>
</dbReference>
<comment type="similarity">
    <text evidence="1">Belongs to the AB hydrolase superfamily. FUS2 hydrolase family.</text>
</comment>